<dbReference type="Proteomes" id="UP000791080">
    <property type="component" value="Unassembled WGS sequence"/>
</dbReference>
<feature type="domain" description="PEP-utilising enzyme mobile" evidence="2">
    <location>
        <begin position="460"/>
        <end position="530"/>
    </location>
</feature>
<reference evidence="3 4" key="2">
    <citation type="submission" date="2022-06" db="EMBL/GenBank/DDBJ databases">
        <title>Genomic Encyclopedia of Type Strains, Phase I: the one thousand microbial genomes (KMG-I) project.</title>
        <authorList>
            <person name="Kyrpides N."/>
        </authorList>
    </citation>
    <scope>NUCLEOTIDE SEQUENCE [LARGE SCALE GENOMIC DNA]</scope>
    <source>
        <strain evidence="3 4">DSM 43889</strain>
    </source>
</reference>
<organism evidence="3 4">
    <name type="scientific">Actinoalloteichus caeruleus DSM 43889</name>
    <dbReference type="NCBI Taxonomy" id="1120930"/>
    <lineage>
        <taxon>Bacteria</taxon>
        <taxon>Bacillati</taxon>
        <taxon>Actinomycetota</taxon>
        <taxon>Actinomycetes</taxon>
        <taxon>Pseudonocardiales</taxon>
        <taxon>Pseudonocardiaceae</taxon>
        <taxon>Actinoalloteichus</taxon>
        <taxon>Actinoalloteichus cyanogriseus</taxon>
    </lineage>
</organism>
<evidence type="ECO:0000313" key="4">
    <source>
        <dbReference type="Proteomes" id="UP000791080"/>
    </source>
</evidence>
<evidence type="ECO:0000259" key="2">
    <source>
        <dbReference type="Pfam" id="PF00391"/>
    </source>
</evidence>
<dbReference type="PANTHER" id="PTHR43615">
    <property type="entry name" value="PHOSPHOENOLPYRUVATE SYNTHASE-RELATED"/>
    <property type="match status" value="1"/>
</dbReference>
<comment type="caution">
    <text evidence="3">The sequence shown here is derived from an EMBL/GenBank/DDBJ whole genome shotgun (WGS) entry which is preliminary data.</text>
</comment>
<dbReference type="InterPro" id="IPR036637">
    <property type="entry name" value="Phosphohistidine_dom_sf"/>
</dbReference>
<accession>A0ABT1JCP1</accession>
<dbReference type="EMBL" id="AUBJ02000001">
    <property type="protein sequence ID" value="MCP2330250.1"/>
    <property type="molecule type" value="Genomic_DNA"/>
</dbReference>
<keyword evidence="4" id="KW-1185">Reference proteome</keyword>
<reference evidence="3 4" key="1">
    <citation type="submission" date="2013-07" db="EMBL/GenBank/DDBJ databases">
        <authorList>
            <consortium name="DOE Joint Genome Institute"/>
            <person name="Reeve W."/>
            <person name="Huntemann M."/>
            <person name="Han J."/>
            <person name="Chen A."/>
            <person name="Kyrpides N."/>
            <person name="Mavromatis K."/>
            <person name="Markowitz V."/>
            <person name="Palaniappan K."/>
            <person name="Ivanova N."/>
            <person name="Schaumberg A."/>
            <person name="Pati A."/>
            <person name="Liolios K."/>
            <person name="Nordberg H.P."/>
            <person name="Cantor M.N."/>
            <person name="Hua S.X."/>
            <person name="Woyke T."/>
        </authorList>
    </citation>
    <scope>NUCLEOTIDE SEQUENCE [LARGE SCALE GENOMIC DNA]</scope>
    <source>
        <strain evidence="3 4">DSM 43889</strain>
    </source>
</reference>
<dbReference type="Pfam" id="PF00391">
    <property type="entry name" value="PEP-utilizers"/>
    <property type="match status" value="1"/>
</dbReference>
<dbReference type="Gene3D" id="3.50.30.10">
    <property type="entry name" value="Phosphohistidine domain"/>
    <property type="match status" value="1"/>
</dbReference>
<gene>
    <name evidence="3" type="ORF">G443_000520</name>
</gene>
<feature type="region of interest" description="Disordered" evidence="1">
    <location>
        <begin position="393"/>
        <end position="436"/>
    </location>
</feature>
<protein>
    <submittedName>
        <fullName evidence="3">PEP-utilizing enzyme, mobile domain</fullName>
    </submittedName>
</protein>
<dbReference type="InterPro" id="IPR008279">
    <property type="entry name" value="PEP-util_enz_mobile_dom"/>
</dbReference>
<evidence type="ECO:0000256" key="1">
    <source>
        <dbReference type="SAM" id="MobiDB-lite"/>
    </source>
</evidence>
<name>A0ABT1JCP1_ACTCY</name>
<sequence>MTPATWSFVQVFMLRTMGIPSCQGHPTWGNIGGRFYLNLSTSLSLGTAFGRTVDQMADTVSAVFGRIPPGTPVPVIPLRRWATLRELVPLVTAFRLRLRIAHRRLPSYLDTAADRCAALRARARTAPTPDALLRLWRTELWPYCLETFDMMSAAARGRGGGNRLVKVRQRLAEQVGEADANALTTGIAHGAPLASLGPLLGLASVANGDTSPEDHIRQWGHRCPDEFEISLPRPAEDPTWLDHQLAAFRDSRTDVHAMLTQRRAEHEQAWARYQRKHPRHVTWTRRELRSWARLVHDREATRSEVNRAFWAIREVVLRAGELTGHGHDLFLLDRHEIERVLAGDDRPLAAVPARRDAYERYRALPNYPTLIRGPFDPERWAADPRRRTDLYDAATAPAPPEHPEPANHHSRTAGAPRPAATTPEPERKPPNPITGFPGAVGTVEGVARVVTSVDDAQDLRAGEVLVTTATNVGWTPLFPRAAAVVTDVGAPLSHAAIVARELGIPAVVGCGNATMRIRTGDRLRVHGERGEVHLIDPPTEGGAPPTGA</sequence>
<evidence type="ECO:0000313" key="3">
    <source>
        <dbReference type="EMBL" id="MCP2330250.1"/>
    </source>
</evidence>
<dbReference type="RefSeq" id="WP_253860103.1">
    <property type="nucleotide sequence ID" value="NZ_AUBJ02000001.1"/>
</dbReference>
<dbReference type="InterPro" id="IPR051549">
    <property type="entry name" value="PEP_Utilizing_Enz"/>
</dbReference>
<dbReference type="SUPFAM" id="SSF52009">
    <property type="entry name" value="Phosphohistidine domain"/>
    <property type="match status" value="1"/>
</dbReference>
<dbReference type="PANTHER" id="PTHR43615:SF1">
    <property type="entry name" value="PPDK_N DOMAIN-CONTAINING PROTEIN"/>
    <property type="match status" value="1"/>
</dbReference>
<feature type="compositionally biased region" description="Low complexity" evidence="1">
    <location>
        <begin position="412"/>
        <end position="423"/>
    </location>
</feature>
<proteinExistence type="predicted"/>